<reference evidence="11" key="2">
    <citation type="submission" date="2025-08" db="UniProtKB">
        <authorList>
            <consortium name="Ensembl"/>
        </authorList>
    </citation>
    <scope>IDENTIFICATION</scope>
</reference>
<evidence type="ECO:0000313" key="12">
    <source>
        <dbReference type="Proteomes" id="UP000694553"/>
    </source>
</evidence>
<evidence type="ECO:0000256" key="4">
    <source>
        <dbReference type="ARBA" id="ARBA00022722"/>
    </source>
</evidence>
<evidence type="ECO:0000313" key="11">
    <source>
        <dbReference type="Ensembl" id="ENSCMUP00000034365.1"/>
    </source>
</evidence>
<dbReference type="InterPro" id="IPR036862">
    <property type="entry name" value="Integrase_C_dom_sf_retrovir"/>
</dbReference>
<dbReference type="PROSITE" id="PS50879">
    <property type="entry name" value="RNASE_H_1"/>
    <property type="match status" value="1"/>
</dbReference>
<evidence type="ECO:0000256" key="7">
    <source>
        <dbReference type="ARBA" id="ARBA00022801"/>
    </source>
</evidence>
<dbReference type="SUPFAM" id="SSF50122">
    <property type="entry name" value="DNA-binding domain of retroviral integrase"/>
    <property type="match status" value="1"/>
</dbReference>
<accession>A0A8U7NEQ6</accession>
<proteinExistence type="predicted"/>
<dbReference type="Pfam" id="PF00665">
    <property type="entry name" value="rve"/>
    <property type="match status" value="1"/>
</dbReference>
<dbReference type="PROSITE" id="PS50994">
    <property type="entry name" value="INTEGRASE"/>
    <property type="match status" value="1"/>
</dbReference>
<organism evidence="11 12">
    <name type="scientific">Corvus moneduloides</name>
    <name type="common">New Caledonian crow</name>
    <dbReference type="NCBI Taxonomy" id="1196302"/>
    <lineage>
        <taxon>Eukaryota</taxon>
        <taxon>Metazoa</taxon>
        <taxon>Chordata</taxon>
        <taxon>Craniata</taxon>
        <taxon>Vertebrata</taxon>
        <taxon>Euteleostomi</taxon>
        <taxon>Archelosauria</taxon>
        <taxon>Archosauria</taxon>
        <taxon>Dinosauria</taxon>
        <taxon>Saurischia</taxon>
        <taxon>Theropoda</taxon>
        <taxon>Coelurosauria</taxon>
        <taxon>Aves</taxon>
        <taxon>Neognathae</taxon>
        <taxon>Neoaves</taxon>
        <taxon>Telluraves</taxon>
        <taxon>Australaves</taxon>
        <taxon>Passeriformes</taxon>
        <taxon>Corvoidea</taxon>
        <taxon>Corvidae</taxon>
        <taxon>Corvus</taxon>
    </lineage>
</organism>
<dbReference type="Pfam" id="PF02022">
    <property type="entry name" value="Integrase_Zn"/>
    <property type="match status" value="1"/>
</dbReference>
<sequence length="555" mass="62381">MPYLHGLVFQWDKVQRDPLLIIEWVFLSHQLSKSITTPQELMAQLVIKARSRLRTLVGCDFTSVYLPLTTNALDHLLQNNNHLQFAFGSYSGQISAHNPKHKLFNSAFKLIPKEIQSREPLNALTIFTDGSGASHKSVSAWRNPCTQKWESDLQVVEGSPQVAELAAVVRAFERFNEPFNLVTDSAYVAGVVSRAERASLREVANPKIYKLLSKLIQIVFHRKQPFYVMHVRSHTDLPGFIAEGNRRADALAMPIELANLPNRFQQAQLSHAMFHQNAPALVRMFHLTRDQAKAIVATCPNCQKHQLPSLGQGVNPRGLGSCEVWQTDVTHFPQFGRQKYIHVSVDTFSGATFASAHRGERAKDVINHLVQAFAVLGTPNKLKTDSGPAYTSAELNRFMSEWGVDHITGIPHSPTGQAIVERKHQTLKRLLEQQKGGNEIAVPTIRLSKALFTLNFLNCSYEEPDPPILRHFTNSAKHKLTERLEVLIKDPDTLQICGLYPLVTRGRGYGCVSTPEGPKWIPGKWIKPFLTKTSKPKQPENAVATAWKRRRNKTS</sequence>
<dbReference type="Proteomes" id="UP000694553">
    <property type="component" value="Unassembled WGS sequence"/>
</dbReference>
<keyword evidence="12" id="KW-1185">Reference proteome</keyword>
<evidence type="ECO:0000256" key="6">
    <source>
        <dbReference type="ARBA" id="ARBA00022759"/>
    </source>
</evidence>
<dbReference type="OMA" id="HAMNNIL"/>
<dbReference type="PANTHER" id="PTHR41694:SF4">
    <property type="entry name" value="ENDOGENOUS RETROVIRUS GROUP K MEMBER 10 POL PROTEIN-RELATED"/>
    <property type="match status" value="1"/>
</dbReference>
<dbReference type="GO" id="GO:0015074">
    <property type="term" value="P:DNA integration"/>
    <property type="evidence" value="ECO:0007669"/>
    <property type="project" value="InterPro"/>
</dbReference>
<keyword evidence="7" id="KW-0378">Hydrolase</keyword>
<keyword evidence="10" id="KW-0511">Multifunctional enzyme</keyword>
<dbReference type="PANTHER" id="PTHR41694">
    <property type="entry name" value="ENDOGENOUS RETROVIRUS GROUP K MEMBER POL PROTEIN"/>
    <property type="match status" value="1"/>
</dbReference>
<evidence type="ECO:0000256" key="10">
    <source>
        <dbReference type="ARBA" id="ARBA00023268"/>
    </source>
</evidence>
<dbReference type="GO" id="GO:0004523">
    <property type="term" value="F:RNA-DNA hybrid ribonuclease activity"/>
    <property type="evidence" value="ECO:0007669"/>
    <property type="project" value="InterPro"/>
</dbReference>
<dbReference type="EC" id="2.7.7.49" evidence="1"/>
<dbReference type="InterPro" id="IPR003308">
    <property type="entry name" value="Integrase_Zn-bd_dom_N"/>
</dbReference>
<keyword evidence="4" id="KW-0540">Nuclease</keyword>
<dbReference type="SUPFAM" id="SSF46919">
    <property type="entry name" value="N-terminal Zn binding domain of HIV integrase"/>
    <property type="match status" value="1"/>
</dbReference>
<dbReference type="Pfam" id="PF00075">
    <property type="entry name" value="RNase_H"/>
    <property type="match status" value="1"/>
</dbReference>
<dbReference type="PROSITE" id="PS50876">
    <property type="entry name" value="ZF_INTEGRASE"/>
    <property type="match status" value="1"/>
</dbReference>
<evidence type="ECO:0000256" key="5">
    <source>
        <dbReference type="ARBA" id="ARBA00022723"/>
    </source>
</evidence>
<dbReference type="SUPFAM" id="SSF53098">
    <property type="entry name" value="Ribonuclease H-like"/>
    <property type="match status" value="2"/>
</dbReference>
<dbReference type="AlphaFoldDB" id="A0A8U7NEQ6"/>
<evidence type="ECO:0000256" key="8">
    <source>
        <dbReference type="ARBA" id="ARBA00022833"/>
    </source>
</evidence>
<evidence type="ECO:0000256" key="9">
    <source>
        <dbReference type="ARBA" id="ARBA00022918"/>
    </source>
</evidence>
<dbReference type="InterPro" id="IPR017856">
    <property type="entry name" value="Integrase-like_N"/>
</dbReference>
<keyword evidence="3" id="KW-0548">Nucleotidyltransferase</keyword>
<keyword evidence="8" id="KW-0862">Zinc</keyword>
<dbReference type="InterPro" id="IPR012337">
    <property type="entry name" value="RNaseH-like_sf"/>
</dbReference>
<dbReference type="GO" id="GO:0003964">
    <property type="term" value="F:RNA-directed DNA polymerase activity"/>
    <property type="evidence" value="ECO:0007669"/>
    <property type="project" value="UniProtKB-KW"/>
</dbReference>
<dbReference type="Ensembl" id="ENSCMUT00000030887.1">
    <property type="protein sequence ID" value="ENSCMUP00000034365.1"/>
    <property type="gene ID" value="ENSCMUG00000019736.1"/>
</dbReference>
<name>A0A8U7NEQ6_CORMO</name>
<reference evidence="11" key="3">
    <citation type="submission" date="2025-09" db="UniProtKB">
        <authorList>
            <consortium name="Ensembl"/>
        </authorList>
    </citation>
    <scope>IDENTIFICATION</scope>
</reference>
<dbReference type="Gene3D" id="2.30.30.10">
    <property type="entry name" value="Integrase, C-terminal domain superfamily, retroviral"/>
    <property type="match status" value="1"/>
</dbReference>
<dbReference type="Gene3D" id="3.30.420.10">
    <property type="entry name" value="Ribonuclease H-like superfamily/Ribonuclease H"/>
    <property type="match status" value="2"/>
</dbReference>
<dbReference type="InterPro" id="IPR002156">
    <property type="entry name" value="RNaseH_domain"/>
</dbReference>
<keyword evidence="5" id="KW-0479">Metal-binding</keyword>
<keyword evidence="2" id="KW-0808">Transferase</keyword>
<dbReference type="Gene3D" id="1.10.10.200">
    <property type="match status" value="1"/>
</dbReference>
<dbReference type="InterPro" id="IPR001584">
    <property type="entry name" value="Integrase_cat-core"/>
</dbReference>
<evidence type="ECO:0000256" key="2">
    <source>
        <dbReference type="ARBA" id="ARBA00022679"/>
    </source>
</evidence>
<reference evidence="12" key="1">
    <citation type="submission" date="2019-10" db="EMBL/GenBank/DDBJ databases">
        <title>Corvus moneduloides (New Caledonian crow) genome, bCorMon1, primary haplotype.</title>
        <authorList>
            <person name="Rutz C."/>
            <person name="Fungtammasan C."/>
            <person name="Mountcastle J."/>
            <person name="Formenti G."/>
            <person name="Chow W."/>
            <person name="Howe K."/>
            <person name="Steele M.P."/>
            <person name="Fernandes J."/>
            <person name="Gilbert M.T.P."/>
            <person name="Fedrigo O."/>
            <person name="Jarvis E.D."/>
            <person name="Gemmell N."/>
        </authorList>
    </citation>
    <scope>NUCLEOTIDE SEQUENCE [LARGE SCALE GENOMIC DNA]</scope>
</reference>
<dbReference type="GO" id="GO:0035613">
    <property type="term" value="F:RNA stem-loop binding"/>
    <property type="evidence" value="ECO:0007669"/>
    <property type="project" value="TreeGrafter"/>
</dbReference>
<keyword evidence="6" id="KW-0255">Endonuclease</keyword>
<evidence type="ECO:0000256" key="3">
    <source>
        <dbReference type="ARBA" id="ARBA00022695"/>
    </source>
</evidence>
<keyword evidence="9" id="KW-0695">RNA-directed DNA polymerase</keyword>
<dbReference type="InterPro" id="IPR036397">
    <property type="entry name" value="RNaseH_sf"/>
</dbReference>
<evidence type="ECO:0000256" key="1">
    <source>
        <dbReference type="ARBA" id="ARBA00012493"/>
    </source>
</evidence>
<protein>
    <recommendedName>
        <fullName evidence="1">RNA-directed DNA polymerase</fullName>
        <ecNumber evidence="1">2.7.7.49</ecNumber>
    </recommendedName>
</protein>
<dbReference type="GO" id="GO:0008270">
    <property type="term" value="F:zinc ion binding"/>
    <property type="evidence" value="ECO:0007669"/>
    <property type="project" value="InterPro"/>
</dbReference>